<comment type="caution">
    <text evidence="1">The sequence shown here is derived from an EMBL/GenBank/DDBJ whole genome shotgun (WGS) entry which is preliminary data.</text>
</comment>
<organism evidence="1 2">
    <name type="scientific">Rotaria socialis</name>
    <dbReference type="NCBI Taxonomy" id="392032"/>
    <lineage>
        <taxon>Eukaryota</taxon>
        <taxon>Metazoa</taxon>
        <taxon>Spiralia</taxon>
        <taxon>Gnathifera</taxon>
        <taxon>Rotifera</taxon>
        <taxon>Eurotatoria</taxon>
        <taxon>Bdelloidea</taxon>
        <taxon>Philodinida</taxon>
        <taxon>Philodinidae</taxon>
        <taxon>Rotaria</taxon>
    </lineage>
</organism>
<feature type="non-terminal residue" evidence="1">
    <location>
        <position position="74"/>
    </location>
</feature>
<name>A0A822E6C2_9BILA</name>
<dbReference type="Pfam" id="PF12449">
    <property type="entry name" value="DUF3684"/>
    <property type="match status" value="1"/>
</dbReference>
<accession>A0A822E6C2</accession>
<proteinExistence type="predicted"/>
<sequence>MPNKENTRKYAPQDLHFPSVAIQLQWTTLPIIDWHDIDARSSEYAFLKEIGVREVPDLQKLIDRIIEEHNEQKK</sequence>
<evidence type="ECO:0000313" key="2">
    <source>
        <dbReference type="Proteomes" id="UP000663848"/>
    </source>
</evidence>
<protein>
    <submittedName>
        <fullName evidence="1">Uncharacterized protein</fullName>
    </submittedName>
</protein>
<dbReference type="InterPro" id="IPR022155">
    <property type="entry name" value="DUF3684"/>
</dbReference>
<reference evidence="1" key="1">
    <citation type="submission" date="2021-02" db="EMBL/GenBank/DDBJ databases">
        <authorList>
            <person name="Nowell W R."/>
        </authorList>
    </citation>
    <scope>NUCLEOTIDE SEQUENCE</scope>
</reference>
<evidence type="ECO:0000313" key="1">
    <source>
        <dbReference type="EMBL" id="CAF5093161.1"/>
    </source>
</evidence>
<dbReference type="EMBL" id="CAJOBR010068739">
    <property type="protein sequence ID" value="CAF5093161.1"/>
    <property type="molecule type" value="Genomic_DNA"/>
</dbReference>
<dbReference type="AlphaFoldDB" id="A0A822E6C2"/>
<dbReference type="Proteomes" id="UP000663848">
    <property type="component" value="Unassembled WGS sequence"/>
</dbReference>
<gene>
    <name evidence="1" type="ORF">QYT958_LOCUS44443</name>
</gene>